<keyword evidence="3" id="KW-1185">Reference proteome</keyword>
<sequence>MSLLDFFTSSSSSFNPALAWSLGNGGKGYLVIDFPFILDSGWYQEQPCIEFRTFQHRKEREGLRHEFIVLKLLDGSVCRVERMGNPNARLNALATQGSVAQDIAQCFGSESEAHLESSELISETTLPCKFEIQDVLKICRAIKEGEKTRNYTLQVYNCYFFSIAIQACLTRFIAHWEDKECFEAWLLKVDEAIDELTKADRAFSSPRSSPYHHPLFRVTSIISTCDNQEELGMFRSWLTWSPSIQQDMEYRVNNLLWYSTIGSSLNEFIEEKAIEAILDILQGRIAKALALTSGSLELPGLGDRDRLPFILASIVARAGGVAWPKCPLKEYNCLKRKPVCQVGIVDALRNLGVGSATKLDFRASACTDPAIDATNTPADYYLVWQMSQVVMYTIARLLWVLHIVLLGVCGIRLFTEVEKISSVVVDEVLDDMAAELEHSGMMACVDHDPKRVVQAVYALLANQRAVWNKSPWNSLYNLIKEHMDSQASVLERLEESKPTIRVQFGEAKAESSISVSNLQKHILGRIKMQAKEVESVWLGSSTKIQVELQETLSQIWRMIREDAGIVKKAENSSAPAPSMPGAPGKIPASPTGEDAFEGRAAALRQEGHFRSETSSIRPSTPGTNQIPFPNRDPAAATQSWAIHQTEEDIRAGTTSRKQPSRETRSSGRDGRKVSGVLKHSRGGVRKPGVAFDFPSGPIIEADEDPQESRQQADIHLTYELERRQKRYK</sequence>
<feature type="compositionally biased region" description="Basic and acidic residues" evidence="1">
    <location>
        <begin position="659"/>
        <end position="672"/>
    </location>
</feature>
<gene>
    <name evidence="2" type="ORF">V565_013620</name>
</gene>
<proteinExistence type="predicted"/>
<feature type="compositionally biased region" description="Polar residues" evidence="1">
    <location>
        <begin position="612"/>
        <end position="627"/>
    </location>
</feature>
<evidence type="ECO:0000256" key="1">
    <source>
        <dbReference type="SAM" id="MobiDB-lite"/>
    </source>
</evidence>
<comment type="caution">
    <text evidence="2">The sequence shown here is derived from an EMBL/GenBank/DDBJ whole genome shotgun (WGS) entry which is preliminary data.</text>
</comment>
<feature type="region of interest" description="Disordered" evidence="1">
    <location>
        <begin position="606"/>
        <end position="714"/>
    </location>
</feature>
<dbReference type="Proteomes" id="UP000027456">
    <property type="component" value="Unassembled WGS sequence"/>
</dbReference>
<dbReference type="OrthoDB" id="3231398at2759"/>
<dbReference type="EMBL" id="AZST01000020">
    <property type="protein sequence ID" value="KEP54689.1"/>
    <property type="molecule type" value="Genomic_DNA"/>
</dbReference>
<evidence type="ECO:0000313" key="2">
    <source>
        <dbReference type="EMBL" id="KEP54689.1"/>
    </source>
</evidence>
<dbReference type="HOGENOM" id="CLU_380424_0_0_1"/>
<feature type="compositionally biased region" description="Low complexity" evidence="1">
    <location>
        <begin position="572"/>
        <end position="584"/>
    </location>
</feature>
<protein>
    <submittedName>
        <fullName evidence="2">Uncharacterized protein</fullName>
    </submittedName>
</protein>
<evidence type="ECO:0000313" key="3">
    <source>
        <dbReference type="Proteomes" id="UP000027456"/>
    </source>
</evidence>
<reference evidence="2 3" key="1">
    <citation type="submission" date="2013-12" db="EMBL/GenBank/DDBJ databases">
        <authorList>
            <person name="Cubeta M."/>
            <person name="Pakala S."/>
            <person name="Fedorova N."/>
            <person name="Thomas E."/>
            <person name="Dean R."/>
            <person name="Jabaji S."/>
            <person name="Neate S."/>
            <person name="Toda T."/>
            <person name="Tavantzis S."/>
            <person name="Vilgalys R."/>
            <person name="Bharathan N."/>
            <person name="Pakala S."/>
            <person name="Losada L.S."/>
            <person name="Zafar N."/>
            <person name="Nierman W."/>
        </authorList>
    </citation>
    <scope>NUCLEOTIDE SEQUENCE [LARGE SCALE GENOMIC DNA]</scope>
    <source>
        <strain evidence="2 3">123E</strain>
    </source>
</reference>
<feature type="region of interest" description="Disordered" evidence="1">
    <location>
        <begin position="570"/>
        <end position="593"/>
    </location>
</feature>
<dbReference type="AlphaFoldDB" id="A0A074S634"/>
<name>A0A074S634_9AGAM</name>
<organism evidence="2 3">
    <name type="scientific">Rhizoctonia solani 123E</name>
    <dbReference type="NCBI Taxonomy" id="1423351"/>
    <lineage>
        <taxon>Eukaryota</taxon>
        <taxon>Fungi</taxon>
        <taxon>Dikarya</taxon>
        <taxon>Basidiomycota</taxon>
        <taxon>Agaricomycotina</taxon>
        <taxon>Agaricomycetes</taxon>
        <taxon>Cantharellales</taxon>
        <taxon>Ceratobasidiaceae</taxon>
        <taxon>Rhizoctonia</taxon>
    </lineage>
</organism>
<accession>A0A074S634</accession>